<protein>
    <submittedName>
        <fullName evidence="2">IS5 family transposase</fullName>
    </submittedName>
</protein>
<organism evidence="2 3">
    <name type="scientific">Nostoc sphaeroides CCNUC1</name>
    <dbReference type="NCBI Taxonomy" id="2653204"/>
    <lineage>
        <taxon>Bacteria</taxon>
        <taxon>Bacillati</taxon>
        <taxon>Cyanobacteriota</taxon>
        <taxon>Cyanophyceae</taxon>
        <taxon>Nostocales</taxon>
        <taxon>Nostocaceae</taxon>
        <taxon>Nostoc</taxon>
    </lineage>
</organism>
<proteinExistence type="predicted"/>
<dbReference type="AlphaFoldDB" id="A0A5P8WDS0"/>
<accession>A0A5P8WDS0</accession>
<dbReference type="KEGG" id="nsh:GXM_08254"/>
<gene>
    <name evidence="2" type="ORF">GXM_08254</name>
</gene>
<keyword evidence="3" id="KW-1185">Reference proteome</keyword>
<dbReference type="Pfam" id="PF13586">
    <property type="entry name" value="DDE_Tnp_1_2"/>
    <property type="match status" value="1"/>
</dbReference>
<dbReference type="InterPro" id="IPR025668">
    <property type="entry name" value="Tnp_DDE_dom"/>
</dbReference>
<name>A0A5P8WDS0_9NOSO</name>
<dbReference type="EMBL" id="CP045227">
    <property type="protein sequence ID" value="QFS50760.1"/>
    <property type="molecule type" value="Genomic_DNA"/>
</dbReference>
<reference evidence="2 3" key="1">
    <citation type="submission" date="2019-10" db="EMBL/GenBank/DDBJ databases">
        <title>Genomic and transcriptomic insights into the perfect genentic adaptation of a filamentous nitrogen-fixing cyanobacterium to rice fields.</title>
        <authorList>
            <person name="Chen Z."/>
        </authorList>
    </citation>
    <scope>NUCLEOTIDE SEQUENCE [LARGE SCALE GENOMIC DNA]</scope>
    <source>
        <strain evidence="2">CCNUC1</strain>
    </source>
</reference>
<evidence type="ECO:0000313" key="2">
    <source>
        <dbReference type="EMBL" id="QFS50760.1"/>
    </source>
</evidence>
<evidence type="ECO:0000259" key="1">
    <source>
        <dbReference type="Pfam" id="PF13586"/>
    </source>
</evidence>
<dbReference type="Proteomes" id="UP000326678">
    <property type="component" value="Chromosome Gxm2"/>
</dbReference>
<sequence length="169" mass="19689">MSASCFEGYVFLDHISWNNFNESGDLKAQVEAFKNFTGYYPESVHVDKIYRTRENRAWCKERGIIMSGPALGRPPVNVSKEKKKQDLESERIRNCIEGKFGQAKRRFSLNRVMAKLSHTSETAIAITFLVMNLSTHLSRVFYAFLCLFFKNRPFSHSNIIENYLLARYR</sequence>
<feature type="domain" description="Transposase DDE" evidence="1">
    <location>
        <begin position="44"/>
        <end position="133"/>
    </location>
</feature>
<evidence type="ECO:0000313" key="3">
    <source>
        <dbReference type="Proteomes" id="UP000326678"/>
    </source>
</evidence>